<keyword evidence="3" id="KW-0902">Two-component regulatory system</keyword>
<dbReference type="Pfam" id="PF02518">
    <property type="entry name" value="HATPase_c"/>
    <property type="match status" value="1"/>
</dbReference>
<dbReference type="SMART" id="SM00387">
    <property type="entry name" value="HATPase_c"/>
    <property type="match status" value="1"/>
</dbReference>
<evidence type="ECO:0000313" key="4">
    <source>
        <dbReference type="EMBL" id="RSU04232.1"/>
    </source>
</evidence>
<dbReference type="InterPro" id="IPR036890">
    <property type="entry name" value="HATPase_C_sf"/>
</dbReference>
<dbReference type="EMBL" id="NGJX01000002">
    <property type="protein sequence ID" value="RSU04232.1"/>
    <property type="molecule type" value="Genomic_DNA"/>
</dbReference>
<dbReference type="PANTHER" id="PTHR45569:SF1">
    <property type="entry name" value="SENSOR PROTEIN KDPD"/>
    <property type="match status" value="1"/>
</dbReference>
<dbReference type="AlphaFoldDB" id="A0A369B2M6"/>
<dbReference type="GO" id="GO:0005886">
    <property type="term" value="C:plasma membrane"/>
    <property type="evidence" value="ECO:0007669"/>
    <property type="project" value="TreeGrafter"/>
</dbReference>
<evidence type="ECO:0000256" key="3">
    <source>
        <dbReference type="ARBA" id="ARBA00023012"/>
    </source>
</evidence>
<protein>
    <submittedName>
        <fullName evidence="4">Uncharacterized protein</fullName>
    </submittedName>
</protein>
<gene>
    <name evidence="4" type="ORF">CBF32_02325</name>
</gene>
<evidence type="ECO:0000256" key="1">
    <source>
        <dbReference type="ARBA" id="ARBA00022679"/>
    </source>
</evidence>
<dbReference type="InterPro" id="IPR052023">
    <property type="entry name" value="Histidine_kinase_KdpD"/>
</dbReference>
<dbReference type="PROSITE" id="PS50109">
    <property type="entry name" value="HIS_KIN"/>
    <property type="match status" value="1"/>
</dbReference>
<dbReference type="RefSeq" id="WP_114288543.1">
    <property type="nucleotide sequence ID" value="NZ_CP122523.1"/>
</dbReference>
<dbReference type="Proteomes" id="UP000288197">
    <property type="component" value="Unassembled WGS sequence"/>
</dbReference>
<keyword evidence="2" id="KW-0418">Kinase</keyword>
<comment type="caution">
    <text evidence="4">The sequence shown here is derived from an EMBL/GenBank/DDBJ whole genome shotgun (WGS) entry which is preliminary data.</text>
</comment>
<keyword evidence="5" id="KW-1185">Reference proteome</keyword>
<dbReference type="PANTHER" id="PTHR45569">
    <property type="entry name" value="SENSOR PROTEIN KDPD"/>
    <property type="match status" value="1"/>
</dbReference>
<dbReference type="GeneID" id="63145216"/>
<proteinExistence type="predicted"/>
<dbReference type="InterPro" id="IPR003594">
    <property type="entry name" value="HATPase_dom"/>
</dbReference>
<reference evidence="4 5" key="1">
    <citation type="submission" date="2017-05" db="EMBL/GenBank/DDBJ databases">
        <title>Vagococcus spp. assemblies.</title>
        <authorList>
            <person name="Gulvik C.A."/>
        </authorList>
    </citation>
    <scope>NUCLEOTIDE SEQUENCE [LARGE SCALE GENOMIC DNA]</scope>
    <source>
        <strain evidence="4 5">NCFB 2497</strain>
    </source>
</reference>
<dbReference type="SUPFAM" id="SSF55874">
    <property type="entry name" value="ATPase domain of HSP90 chaperone/DNA topoisomerase II/histidine kinase"/>
    <property type="match status" value="1"/>
</dbReference>
<evidence type="ECO:0000313" key="5">
    <source>
        <dbReference type="Proteomes" id="UP000288197"/>
    </source>
</evidence>
<dbReference type="InterPro" id="IPR005467">
    <property type="entry name" value="His_kinase_dom"/>
</dbReference>
<dbReference type="GO" id="GO:0000155">
    <property type="term" value="F:phosphorelay sensor kinase activity"/>
    <property type="evidence" value="ECO:0007669"/>
    <property type="project" value="TreeGrafter"/>
</dbReference>
<sequence length="154" mass="17622">MEVRKSEEVLDDILSAAVSRIKKYYPEINLKVELPKDLVLVQVDAILMEQVIFNLLENSVRYGDKNQMIQLKVEEKNQMTRIHVINKGSGEDVKLLHSLFENKEKDEVIDSKKGLGIGLSIVKTIITAHNGLIYVAETHDDEIDVVIELRRRRG</sequence>
<keyword evidence="1" id="KW-0808">Transferase</keyword>
<accession>A0A369B2M6</accession>
<organism evidence="4 5">
    <name type="scientific">Vagococcus fluvialis</name>
    <dbReference type="NCBI Taxonomy" id="2738"/>
    <lineage>
        <taxon>Bacteria</taxon>
        <taxon>Bacillati</taxon>
        <taxon>Bacillota</taxon>
        <taxon>Bacilli</taxon>
        <taxon>Lactobacillales</taxon>
        <taxon>Enterococcaceae</taxon>
        <taxon>Vagococcus</taxon>
    </lineage>
</organism>
<name>A0A369B2M6_9ENTE</name>
<evidence type="ECO:0000256" key="2">
    <source>
        <dbReference type="ARBA" id="ARBA00022777"/>
    </source>
</evidence>
<dbReference type="OrthoDB" id="9806130at2"/>
<dbReference type="Gene3D" id="3.30.565.10">
    <property type="entry name" value="Histidine kinase-like ATPase, C-terminal domain"/>
    <property type="match status" value="1"/>
</dbReference>